<evidence type="ECO:0000256" key="3">
    <source>
        <dbReference type="ARBA" id="ARBA00023002"/>
    </source>
</evidence>
<dbReference type="GO" id="GO:0008270">
    <property type="term" value="F:zinc ion binding"/>
    <property type="evidence" value="ECO:0007669"/>
    <property type="project" value="InterPro"/>
</dbReference>
<keyword evidence="2" id="KW-0862">Zinc</keyword>
<evidence type="ECO:0000256" key="2">
    <source>
        <dbReference type="ARBA" id="ARBA00022833"/>
    </source>
</evidence>
<dbReference type="InterPro" id="IPR047109">
    <property type="entry name" value="CAD-like"/>
</dbReference>
<sequence>CHSDIHQVRDEWGGSVFPMVPGHEIVGVVSRVGSAISKWKIGDVVGVGCFVDSCRTCAACVQGEEQFCVQGMSATYNGYERKPDGGLDTMRPTYGGYSTRITVDENYVLRIPAGMPL</sequence>
<dbReference type="PANTHER" id="PTHR42683">
    <property type="entry name" value="ALDEHYDE REDUCTASE"/>
    <property type="match status" value="1"/>
</dbReference>
<comment type="caution">
    <text evidence="5">The sequence shown here is derived from an EMBL/GenBank/DDBJ whole genome shotgun (WGS) entry which is preliminary data.</text>
</comment>
<reference evidence="5" key="1">
    <citation type="submission" date="2013-08" db="EMBL/GenBank/DDBJ databases">
        <authorList>
            <person name="Mendez C."/>
            <person name="Richter M."/>
            <person name="Ferrer M."/>
            <person name="Sanchez J."/>
        </authorList>
    </citation>
    <scope>NUCLEOTIDE SEQUENCE</scope>
</reference>
<protein>
    <submittedName>
        <fullName evidence="5">Alcohol dehydrogenase GroES domain protein</fullName>
    </submittedName>
</protein>
<dbReference type="Pfam" id="PF08240">
    <property type="entry name" value="ADH_N"/>
    <property type="match status" value="1"/>
</dbReference>
<keyword evidence="1" id="KW-0479">Metal-binding</keyword>
<feature type="domain" description="Alcohol dehydrogenase-like N-terminal" evidence="4">
    <location>
        <begin position="1"/>
        <end position="112"/>
    </location>
</feature>
<evidence type="ECO:0000259" key="4">
    <source>
        <dbReference type="Pfam" id="PF08240"/>
    </source>
</evidence>
<organism evidence="5">
    <name type="scientific">mine drainage metagenome</name>
    <dbReference type="NCBI Taxonomy" id="410659"/>
    <lineage>
        <taxon>unclassified sequences</taxon>
        <taxon>metagenomes</taxon>
        <taxon>ecological metagenomes</taxon>
    </lineage>
</organism>
<evidence type="ECO:0000313" key="5">
    <source>
        <dbReference type="EMBL" id="EQD63852.1"/>
    </source>
</evidence>
<feature type="non-terminal residue" evidence="5">
    <location>
        <position position="117"/>
    </location>
</feature>
<keyword evidence="3" id="KW-0560">Oxidoreductase</keyword>
<dbReference type="Gene3D" id="3.90.180.10">
    <property type="entry name" value="Medium-chain alcohol dehydrogenases, catalytic domain"/>
    <property type="match status" value="1"/>
</dbReference>
<gene>
    <name evidence="5" type="ORF">B1B_06819</name>
</gene>
<dbReference type="PROSITE" id="PS00059">
    <property type="entry name" value="ADH_ZINC"/>
    <property type="match status" value="1"/>
</dbReference>
<dbReference type="EMBL" id="AUZY01004331">
    <property type="protein sequence ID" value="EQD63852.1"/>
    <property type="molecule type" value="Genomic_DNA"/>
</dbReference>
<dbReference type="AlphaFoldDB" id="T1B1X5"/>
<reference evidence="5" key="2">
    <citation type="journal article" date="2014" name="ISME J.">
        <title>Microbial stratification in low pH oxic and suboxic macroscopic growths along an acid mine drainage.</title>
        <authorList>
            <person name="Mendez-Garcia C."/>
            <person name="Mesa V."/>
            <person name="Sprenger R.R."/>
            <person name="Richter M."/>
            <person name="Diez M.S."/>
            <person name="Solano J."/>
            <person name="Bargiela R."/>
            <person name="Golyshina O.V."/>
            <person name="Manteca A."/>
            <person name="Ramos J.L."/>
            <person name="Gallego J.R."/>
            <person name="Llorente I."/>
            <person name="Martins Dos Santos V.A."/>
            <person name="Jensen O.N."/>
            <person name="Pelaez A.I."/>
            <person name="Sanchez J."/>
            <person name="Ferrer M."/>
        </authorList>
    </citation>
    <scope>NUCLEOTIDE SEQUENCE</scope>
</reference>
<accession>T1B1X5</accession>
<feature type="non-terminal residue" evidence="5">
    <location>
        <position position="1"/>
    </location>
</feature>
<evidence type="ECO:0000256" key="1">
    <source>
        <dbReference type="ARBA" id="ARBA00022723"/>
    </source>
</evidence>
<dbReference type="InterPro" id="IPR013154">
    <property type="entry name" value="ADH-like_N"/>
</dbReference>
<name>T1B1X5_9ZZZZ</name>
<dbReference type="InterPro" id="IPR011032">
    <property type="entry name" value="GroES-like_sf"/>
</dbReference>
<dbReference type="InterPro" id="IPR002328">
    <property type="entry name" value="ADH_Zn_CS"/>
</dbReference>
<proteinExistence type="predicted"/>
<dbReference type="GO" id="GO:0016616">
    <property type="term" value="F:oxidoreductase activity, acting on the CH-OH group of donors, NAD or NADP as acceptor"/>
    <property type="evidence" value="ECO:0007669"/>
    <property type="project" value="InterPro"/>
</dbReference>
<dbReference type="SUPFAM" id="SSF50129">
    <property type="entry name" value="GroES-like"/>
    <property type="match status" value="1"/>
</dbReference>